<dbReference type="Pfam" id="PF08845">
    <property type="entry name" value="SymE_toxin"/>
    <property type="match status" value="1"/>
</dbReference>
<dbReference type="GO" id="GO:0005737">
    <property type="term" value="C:cytoplasm"/>
    <property type="evidence" value="ECO:0007669"/>
    <property type="project" value="InterPro"/>
</dbReference>
<protein>
    <recommendedName>
        <fullName evidence="1">Toxin SymE-like domain-containing protein</fullName>
    </recommendedName>
</protein>
<feature type="domain" description="Toxin SymE-like" evidence="1">
    <location>
        <begin position="45"/>
        <end position="77"/>
    </location>
</feature>
<dbReference type="AlphaFoldDB" id="B4EHP9"/>
<evidence type="ECO:0000313" key="2">
    <source>
        <dbReference type="EMBL" id="CAR54075.1"/>
    </source>
</evidence>
<evidence type="ECO:0000313" key="3">
    <source>
        <dbReference type="Proteomes" id="UP000001035"/>
    </source>
</evidence>
<dbReference type="InterPro" id="IPR014944">
    <property type="entry name" value="Toxin_SymE-like"/>
</dbReference>
<keyword evidence="3" id="KW-1185">Reference proteome</keyword>
<dbReference type="eggNOG" id="ENOG50317IQ">
    <property type="taxonomic scope" value="Bacteria"/>
</dbReference>
<gene>
    <name evidence="2" type="ORF">BCAM0217</name>
</gene>
<proteinExistence type="predicted"/>
<name>B4EHP9_BURCJ</name>
<dbReference type="BioCyc" id="BCEN216591:G1G1V-4162-MONOMER"/>
<accession>B4EHP9</accession>
<sequence length="113" mass="12935">MANANHSAPTFFQDCFVHSHESFQTRRIFPRLRFAETAPPVFHLWMKLSGRWIEEAGFEPEQRLQIEVTHQRLVITPIAEEGRDCFGKDERPDVDPATGQALRQLAAMTGNAQ</sequence>
<dbReference type="GO" id="GO:0003723">
    <property type="term" value="F:RNA binding"/>
    <property type="evidence" value="ECO:0007669"/>
    <property type="project" value="InterPro"/>
</dbReference>
<dbReference type="GO" id="GO:0016070">
    <property type="term" value="P:RNA metabolic process"/>
    <property type="evidence" value="ECO:0007669"/>
    <property type="project" value="InterPro"/>
</dbReference>
<dbReference type="GO" id="GO:0016788">
    <property type="term" value="F:hydrolase activity, acting on ester bonds"/>
    <property type="evidence" value="ECO:0007669"/>
    <property type="project" value="InterPro"/>
</dbReference>
<dbReference type="RefSeq" id="WP_012493033.1">
    <property type="nucleotide sequence ID" value="NC_011001.1"/>
</dbReference>
<organism evidence="2 3">
    <name type="scientific">Burkholderia cenocepacia (strain ATCC BAA-245 / DSM 16553 / LMG 16656 / NCTC 13227 / J2315 / CF5610)</name>
    <name type="common">Burkholderia cepacia (strain J2315)</name>
    <dbReference type="NCBI Taxonomy" id="216591"/>
    <lineage>
        <taxon>Bacteria</taxon>
        <taxon>Pseudomonadati</taxon>
        <taxon>Pseudomonadota</taxon>
        <taxon>Betaproteobacteria</taxon>
        <taxon>Burkholderiales</taxon>
        <taxon>Burkholderiaceae</taxon>
        <taxon>Burkholderia</taxon>
        <taxon>Burkholderia cepacia complex</taxon>
    </lineage>
</organism>
<reference evidence="2 3" key="1">
    <citation type="journal article" date="2009" name="J. Bacteriol.">
        <title>The genome of Burkholderia cenocepacia J2315, an epidemic pathogen of cystic fibrosis patients.</title>
        <authorList>
            <person name="Holden M.T."/>
            <person name="Seth-Smith H.M."/>
            <person name="Crossman L.C."/>
            <person name="Sebaihia M."/>
            <person name="Bentley S.D."/>
            <person name="Cerdeno-Tarraga A.M."/>
            <person name="Thomson N.R."/>
            <person name="Bason N."/>
            <person name="Quail M.A."/>
            <person name="Sharp S."/>
            <person name="Cherevach I."/>
            <person name="Churcher C."/>
            <person name="Goodhead I."/>
            <person name="Hauser H."/>
            <person name="Holroyd N."/>
            <person name="Mungall K."/>
            <person name="Scott P."/>
            <person name="Walker D."/>
            <person name="White B."/>
            <person name="Rose H."/>
            <person name="Iversen P."/>
            <person name="Mil-Homens D."/>
            <person name="Rocha E.P."/>
            <person name="Fialho A.M."/>
            <person name="Baldwin A."/>
            <person name="Dowson C."/>
            <person name="Barrell B.G."/>
            <person name="Govan J.R."/>
            <person name="Vandamme P."/>
            <person name="Hart C.A."/>
            <person name="Mahenthiralingam E."/>
            <person name="Parkhill J."/>
        </authorList>
    </citation>
    <scope>NUCLEOTIDE SEQUENCE [LARGE SCALE GENOMIC DNA]</scope>
    <source>
        <strain evidence="3">ATCC BAA-245 / DSM 16553 / LMG 16656 / NCTC 13227 / J2315 / CF5610</strain>
    </source>
</reference>
<dbReference type="HOGENOM" id="CLU_170896_0_0_4"/>
<evidence type="ECO:0000259" key="1">
    <source>
        <dbReference type="Pfam" id="PF08845"/>
    </source>
</evidence>
<dbReference type="Proteomes" id="UP000001035">
    <property type="component" value="Chromosome 2"/>
</dbReference>
<dbReference type="KEGG" id="bcj:BCAM0217"/>
<dbReference type="EMBL" id="AM747721">
    <property type="protein sequence ID" value="CAR54075.1"/>
    <property type="molecule type" value="Genomic_DNA"/>
</dbReference>